<comment type="caution">
    <text evidence="1">The sequence shown here is derived from an EMBL/GenBank/DDBJ whole genome shotgun (WGS) entry which is preliminary data.</text>
</comment>
<dbReference type="Proteomes" id="UP001320706">
    <property type="component" value="Unassembled WGS sequence"/>
</dbReference>
<gene>
    <name evidence="1" type="ORF">M8818_007829</name>
</gene>
<protein>
    <submittedName>
        <fullName evidence="1">Uncharacterized protein</fullName>
    </submittedName>
</protein>
<keyword evidence="2" id="KW-1185">Reference proteome</keyword>
<evidence type="ECO:0000313" key="2">
    <source>
        <dbReference type="Proteomes" id="UP001320706"/>
    </source>
</evidence>
<proteinExistence type="predicted"/>
<name>A0ACC3S365_9PEZI</name>
<organism evidence="1 2">
    <name type="scientific">Zalaria obscura</name>
    <dbReference type="NCBI Taxonomy" id="2024903"/>
    <lineage>
        <taxon>Eukaryota</taxon>
        <taxon>Fungi</taxon>
        <taxon>Dikarya</taxon>
        <taxon>Ascomycota</taxon>
        <taxon>Pezizomycotina</taxon>
        <taxon>Dothideomycetes</taxon>
        <taxon>Dothideomycetidae</taxon>
        <taxon>Dothideales</taxon>
        <taxon>Zalariaceae</taxon>
        <taxon>Zalaria</taxon>
    </lineage>
</organism>
<evidence type="ECO:0000313" key="1">
    <source>
        <dbReference type="EMBL" id="KAK8192657.1"/>
    </source>
</evidence>
<reference evidence="1" key="1">
    <citation type="submission" date="2024-02" db="EMBL/GenBank/DDBJ databases">
        <title>Metagenome Assembled Genome of Zalaria obscura JY119.</title>
        <authorList>
            <person name="Vighnesh L."/>
            <person name="Jagadeeshwari U."/>
            <person name="Venkata Ramana C."/>
            <person name="Sasikala C."/>
        </authorList>
    </citation>
    <scope>NUCLEOTIDE SEQUENCE</scope>
    <source>
        <strain evidence="1">JY119</strain>
    </source>
</reference>
<dbReference type="EMBL" id="JAMKPW020000044">
    <property type="protein sequence ID" value="KAK8192657.1"/>
    <property type="molecule type" value="Genomic_DNA"/>
</dbReference>
<sequence>MSEKEYDLSASSTTDVGHLKDIEAGVEPRHEQEHEIAEDAIEAPGVPITADEGVDGGMVPVEKAVTNKSANPSVNNVSAIPNGGLRAWLQVVGAFFLFFNSWGIINTFGAYQTYYETGILASSSPSDLSWIGSVQAFLLLLVGAMTGPIYDAGYFRTLLLVGSFLVTFGQMMLSLCHSYWQVFLAQAVCIGLGAGCLFVPSVAILSTYFNTRIATAMGLAASGSSLGGVIYPIIFYRLEPTIGFPWATRVIGFIILVTLVVSNTVMKVRVLPAARRKIIDLKAFTEAPYLLFVAGSFVAFMGLYAPFFYVESYSIEYGITDVSLAFYLLAIINSASVFGRIIPNFIADKTGPMNMIVPCAVLSGVLSLCLIPVRSVAPLIVICALYGFFSGALVSLPPTIFVHLSPNRGIIGTRMGMGFAIISIGLLIGTPICGVILNGSSFKYVWVFGGALTVLGGFVIGFGRVMKAGWGIVKV</sequence>
<accession>A0ACC3S365</accession>